<dbReference type="AlphaFoldDB" id="A0A8H9IPY3"/>
<feature type="domain" description="HTH cro/C1-type" evidence="1">
    <location>
        <begin position="50"/>
        <end position="97"/>
    </location>
</feature>
<sequence>MCHAPGLPTYRAVMPHQIDNPLGEFLQARRALLDPAEFGLPDDGCRRVPGLRREELAFLAGVSPHYYARLEQGSDRNPSPVVLEAIAQALQLDETAADHLRRLAAAPPPRCRRGRDAEQVRPGLARMVEGWPQPAVVIGRYRDVLAANEPAMLLNPGFTPGRNLLRDVFLDPATRDVYPDWPAIARGVVASVRATAGTDLDDPRLTGLVGELSLKSAEFRELWARHDVHERTGGTKSYRNPLVGEITVQYESLSVTGETGQTLYVFSAEPGSAAERSLALLASLARQGEGR</sequence>
<dbReference type="SMART" id="SM00530">
    <property type="entry name" value="HTH_XRE"/>
    <property type="match status" value="1"/>
</dbReference>
<dbReference type="Proteomes" id="UP000658656">
    <property type="component" value="Unassembled WGS sequence"/>
</dbReference>
<name>A0A8H9IPY3_9PSEU</name>
<organism evidence="2 3">
    <name type="scientific">Amycolatopsis bartoniae</name>
    <dbReference type="NCBI Taxonomy" id="941986"/>
    <lineage>
        <taxon>Bacteria</taxon>
        <taxon>Bacillati</taxon>
        <taxon>Actinomycetota</taxon>
        <taxon>Actinomycetes</taxon>
        <taxon>Pseudonocardiales</taxon>
        <taxon>Pseudonocardiaceae</taxon>
        <taxon>Amycolatopsis</taxon>
    </lineage>
</organism>
<dbReference type="PROSITE" id="PS50943">
    <property type="entry name" value="HTH_CROC1"/>
    <property type="match status" value="1"/>
</dbReference>
<dbReference type="GO" id="GO:0003677">
    <property type="term" value="F:DNA binding"/>
    <property type="evidence" value="ECO:0007669"/>
    <property type="project" value="InterPro"/>
</dbReference>
<reference evidence="2" key="1">
    <citation type="journal article" date="2014" name="Int. J. Syst. Evol. Microbiol.">
        <title>Complete genome sequence of Corynebacterium casei LMG S-19264T (=DSM 44701T), isolated from a smear-ripened cheese.</title>
        <authorList>
            <consortium name="US DOE Joint Genome Institute (JGI-PGF)"/>
            <person name="Walter F."/>
            <person name="Albersmeier A."/>
            <person name="Kalinowski J."/>
            <person name="Ruckert C."/>
        </authorList>
    </citation>
    <scope>NUCLEOTIDE SEQUENCE</scope>
    <source>
        <strain evidence="2">CGMCC 4.7679</strain>
    </source>
</reference>
<keyword evidence="3" id="KW-1185">Reference proteome</keyword>
<dbReference type="InterPro" id="IPR041413">
    <property type="entry name" value="MLTR_LBD"/>
</dbReference>
<dbReference type="Pfam" id="PF17765">
    <property type="entry name" value="MLTR_LBD"/>
    <property type="match status" value="1"/>
</dbReference>
<protein>
    <submittedName>
        <fullName evidence="2">Transcriptional regulator</fullName>
    </submittedName>
</protein>
<dbReference type="EMBL" id="BNAV01000001">
    <property type="protein sequence ID" value="GHF42066.1"/>
    <property type="molecule type" value="Genomic_DNA"/>
</dbReference>
<dbReference type="Gene3D" id="1.10.260.40">
    <property type="entry name" value="lambda repressor-like DNA-binding domains"/>
    <property type="match status" value="1"/>
</dbReference>
<accession>A0A8H9IPY3</accession>
<dbReference type="PANTHER" id="PTHR35010">
    <property type="entry name" value="BLL4672 PROTEIN-RELATED"/>
    <property type="match status" value="1"/>
</dbReference>
<evidence type="ECO:0000259" key="1">
    <source>
        <dbReference type="PROSITE" id="PS50943"/>
    </source>
</evidence>
<dbReference type="PANTHER" id="PTHR35010:SF2">
    <property type="entry name" value="BLL4672 PROTEIN"/>
    <property type="match status" value="1"/>
</dbReference>
<dbReference type="SUPFAM" id="SSF47413">
    <property type="entry name" value="lambda repressor-like DNA-binding domains"/>
    <property type="match status" value="1"/>
</dbReference>
<dbReference type="InterPro" id="IPR010982">
    <property type="entry name" value="Lambda_DNA-bd_dom_sf"/>
</dbReference>
<gene>
    <name evidence="2" type="ORF">GCM10017566_14530</name>
</gene>
<reference evidence="2" key="2">
    <citation type="submission" date="2020-09" db="EMBL/GenBank/DDBJ databases">
        <authorList>
            <person name="Sun Q."/>
            <person name="Zhou Y."/>
        </authorList>
    </citation>
    <scope>NUCLEOTIDE SEQUENCE</scope>
    <source>
        <strain evidence="2">CGMCC 4.7679</strain>
    </source>
</reference>
<dbReference type="InterPro" id="IPR001387">
    <property type="entry name" value="Cro/C1-type_HTH"/>
</dbReference>
<dbReference type="Pfam" id="PF13560">
    <property type="entry name" value="HTH_31"/>
    <property type="match status" value="1"/>
</dbReference>
<evidence type="ECO:0000313" key="3">
    <source>
        <dbReference type="Proteomes" id="UP000658656"/>
    </source>
</evidence>
<comment type="caution">
    <text evidence="2">The sequence shown here is derived from an EMBL/GenBank/DDBJ whole genome shotgun (WGS) entry which is preliminary data.</text>
</comment>
<dbReference type="Gene3D" id="3.30.450.180">
    <property type="match status" value="1"/>
</dbReference>
<proteinExistence type="predicted"/>
<dbReference type="CDD" id="cd00093">
    <property type="entry name" value="HTH_XRE"/>
    <property type="match status" value="1"/>
</dbReference>
<evidence type="ECO:0000313" key="2">
    <source>
        <dbReference type="EMBL" id="GHF42066.1"/>
    </source>
</evidence>